<dbReference type="CDD" id="cd20628">
    <property type="entry name" value="CYP4"/>
    <property type="match status" value="1"/>
</dbReference>
<dbReference type="InterPro" id="IPR001128">
    <property type="entry name" value="Cyt_P450"/>
</dbReference>
<dbReference type="PANTHER" id="PTHR24291:SF146">
    <property type="entry name" value="CYTOCHROME P450"/>
    <property type="match status" value="1"/>
</dbReference>
<keyword evidence="5 7" id="KW-0503">Monooxygenase</keyword>
<protein>
    <recommendedName>
        <fullName evidence="10">Cytochrome P450</fullName>
    </recommendedName>
</protein>
<reference evidence="8 9" key="1">
    <citation type="journal article" date="2017" name="Curr. Biol.">
        <title>Genome architecture and evolution of a unichromosomal asexual nematode.</title>
        <authorList>
            <person name="Fradin H."/>
            <person name="Zegar C."/>
            <person name="Gutwein M."/>
            <person name="Lucas J."/>
            <person name="Kovtun M."/>
            <person name="Corcoran D."/>
            <person name="Baugh L.R."/>
            <person name="Kiontke K."/>
            <person name="Gunsalus K."/>
            <person name="Fitch D.H."/>
            <person name="Piano F."/>
        </authorList>
    </citation>
    <scope>NUCLEOTIDE SEQUENCE [LARGE SCALE GENOMIC DNA]</scope>
    <source>
        <strain evidence="8">PF1309</strain>
    </source>
</reference>
<comment type="similarity">
    <text evidence="2 7">Belongs to the cytochrome P450 family.</text>
</comment>
<dbReference type="InterPro" id="IPR017972">
    <property type="entry name" value="Cyt_P450_CS"/>
</dbReference>
<keyword evidence="6 7" id="KW-0479">Metal-binding</keyword>
<keyword evidence="7" id="KW-0560">Oxidoreductase</keyword>
<dbReference type="InterPro" id="IPR002401">
    <property type="entry name" value="Cyt_P450_E_grp-I"/>
</dbReference>
<organism evidence="8 9">
    <name type="scientific">Diploscapter pachys</name>
    <dbReference type="NCBI Taxonomy" id="2018661"/>
    <lineage>
        <taxon>Eukaryota</taxon>
        <taxon>Metazoa</taxon>
        <taxon>Ecdysozoa</taxon>
        <taxon>Nematoda</taxon>
        <taxon>Chromadorea</taxon>
        <taxon>Rhabditida</taxon>
        <taxon>Rhabditina</taxon>
        <taxon>Rhabditomorpha</taxon>
        <taxon>Rhabditoidea</taxon>
        <taxon>Rhabditidae</taxon>
        <taxon>Diploscapter</taxon>
    </lineage>
</organism>
<evidence type="ECO:0000313" key="9">
    <source>
        <dbReference type="Proteomes" id="UP000218231"/>
    </source>
</evidence>
<keyword evidence="4 6" id="KW-0408">Iron</keyword>
<dbReference type="PRINTS" id="PR00385">
    <property type="entry name" value="P450"/>
</dbReference>
<dbReference type="GO" id="GO:0016705">
    <property type="term" value="F:oxidoreductase activity, acting on paired donors, with incorporation or reduction of molecular oxygen"/>
    <property type="evidence" value="ECO:0007669"/>
    <property type="project" value="InterPro"/>
</dbReference>
<dbReference type="STRING" id="2018661.A0A2A2LH00"/>
<evidence type="ECO:0000256" key="2">
    <source>
        <dbReference type="ARBA" id="ARBA00010617"/>
    </source>
</evidence>
<dbReference type="AlphaFoldDB" id="A0A2A2LH00"/>
<accession>A0A2A2LH00</accession>
<gene>
    <name evidence="8" type="ORF">WR25_07864</name>
</gene>
<keyword evidence="3 6" id="KW-0349">Heme</keyword>
<dbReference type="Gene3D" id="1.10.630.10">
    <property type="entry name" value="Cytochrome P450"/>
    <property type="match status" value="1"/>
</dbReference>
<evidence type="ECO:0000256" key="7">
    <source>
        <dbReference type="RuleBase" id="RU000461"/>
    </source>
</evidence>
<dbReference type="SUPFAM" id="SSF48264">
    <property type="entry name" value="Cytochrome P450"/>
    <property type="match status" value="1"/>
</dbReference>
<evidence type="ECO:0000256" key="3">
    <source>
        <dbReference type="ARBA" id="ARBA00022617"/>
    </source>
</evidence>
<evidence type="ECO:0000256" key="4">
    <source>
        <dbReference type="ARBA" id="ARBA00023004"/>
    </source>
</evidence>
<dbReference type="PROSITE" id="PS00086">
    <property type="entry name" value="CYTOCHROME_P450"/>
    <property type="match status" value="1"/>
</dbReference>
<evidence type="ECO:0000256" key="6">
    <source>
        <dbReference type="PIRSR" id="PIRSR602401-1"/>
    </source>
</evidence>
<name>A0A2A2LH00_9BILA</name>
<dbReference type="EMBL" id="LIAE01006773">
    <property type="protein sequence ID" value="PAV85420.1"/>
    <property type="molecule type" value="Genomic_DNA"/>
</dbReference>
<dbReference type="InterPro" id="IPR036396">
    <property type="entry name" value="Cyt_P450_sf"/>
</dbReference>
<proteinExistence type="inferred from homology"/>
<feature type="binding site" description="axial binding residue" evidence="6">
    <location>
        <position position="486"/>
    </location>
    <ligand>
        <name>heme</name>
        <dbReference type="ChEBI" id="CHEBI:30413"/>
    </ligand>
    <ligandPart>
        <name>Fe</name>
        <dbReference type="ChEBI" id="CHEBI:18248"/>
    </ligandPart>
</feature>
<dbReference type="Proteomes" id="UP000218231">
    <property type="component" value="Unassembled WGS sequence"/>
</dbReference>
<evidence type="ECO:0000256" key="5">
    <source>
        <dbReference type="ARBA" id="ARBA00023033"/>
    </source>
</evidence>
<dbReference type="InterPro" id="IPR050196">
    <property type="entry name" value="Cytochrome_P450_Monoox"/>
</dbReference>
<dbReference type="PANTHER" id="PTHR24291">
    <property type="entry name" value="CYTOCHROME P450 FAMILY 4"/>
    <property type="match status" value="1"/>
</dbReference>
<sequence>MSPGAPSIVPACHFIRAHIASTICPVNDDSEKCIVGEIPRRRPHVAAEVELVERRRKFIVHLKIIRDLPGPRALPLVGCVYQFKLNAEEFTYQMEIWTRRYVYTPKISGMGLIWLGPFPIVLLGLSDTVRPLLESSANIRKPTLYDKVQEWIGNGLLTSTGEKWFNRRKMLTSTFHFNVLQGYQETFSKQAEIFVEILEKKVGEPFDVFPYIKRCALDIICETAMGTQVNAQFGQNEQYVAAVARITQIIWEFQRFPHLWIKPIWYLSGKGFEFNRLVQATNDFTRKVIADRKATLQELHEDEAHENSTTNKKKAFLDLLLSMQQENQLSDEDIREEVDTFMFEGHDTTSSAMGFAIWFLGQYPDYQAKVHEELDRVFGNSNRSPTPEDLKQLVYLEKCIKESLRMMPAVPMIARVLDEDMEIESNGTKVLLPQGLTVVIAPFSAQRDFRSYERVESFYPEHFDPENIAKRNAFSFIPFSAGPRNCIGQKFAIQEEKTILSWVFRRFTVETVHPFPINRPNPEITLKPKRELGFTIIIKKR</sequence>
<evidence type="ECO:0008006" key="10">
    <source>
        <dbReference type="Google" id="ProtNLM"/>
    </source>
</evidence>
<dbReference type="GO" id="GO:0005506">
    <property type="term" value="F:iron ion binding"/>
    <property type="evidence" value="ECO:0007669"/>
    <property type="project" value="InterPro"/>
</dbReference>
<dbReference type="Pfam" id="PF00067">
    <property type="entry name" value="p450"/>
    <property type="match status" value="1"/>
</dbReference>
<dbReference type="OrthoDB" id="1470350at2759"/>
<keyword evidence="9" id="KW-1185">Reference proteome</keyword>
<dbReference type="PRINTS" id="PR00463">
    <property type="entry name" value="EP450I"/>
</dbReference>
<dbReference type="GO" id="GO:0020037">
    <property type="term" value="F:heme binding"/>
    <property type="evidence" value="ECO:0007669"/>
    <property type="project" value="InterPro"/>
</dbReference>
<dbReference type="GO" id="GO:0004497">
    <property type="term" value="F:monooxygenase activity"/>
    <property type="evidence" value="ECO:0007669"/>
    <property type="project" value="UniProtKB-KW"/>
</dbReference>
<comment type="caution">
    <text evidence="8">The sequence shown here is derived from an EMBL/GenBank/DDBJ whole genome shotgun (WGS) entry which is preliminary data.</text>
</comment>
<evidence type="ECO:0000256" key="1">
    <source>
        <dbReference type="ARBA" id="ARBA00001971"/>
    </source>
</evidence>
<evidence type="ECO:0000313" key="8">
    <source>
        <dbReference type="EMBL" id="PAV85420.1"/>
    </source>
</evidence>
<comment type="cofactor">
    <cofactor evidence="1 6">
        <name>heme</name>
        <dbReference type="ChEBI" id="CHEBI:30413"/>
    </cofactor>
</comment>